<gene>
    <name evidence="2" type="ORF">GFSPODELE1_LOCUS3645</name>
</gene>
<evidence type="ECO:0000256" key="1">
    <source>
        <dbReference type="SAM" id="MobiDB-lite"/>
    </source>
</evidence>
<dbReference type="PANTHER" id="PTHR28218">
    <property type="entry name" value="VPS4-ASSOCIATED PROTEIN 1"/>
    <property type="match status" value="1"/>
</dbReference>
<dbReference type="Pfam" id="PF08432">
    <property type="entry name" value="Vfa1"/>
    <property type="match status" value="1"/>
</dbReference>
<evidence type="ECO:0000313" key="3">
    <source>
        <dbReference type="Proteomes" id="UP001497453"/>
    </source>
</evidence>
<organism evidence="2 3">
    <name type="scientific">Somion occarium</name>
    <dbReference type="NCBI Taxonomy" id="3059160"/>
    <lineage>
        <taxon>Eukaryota</taxon>
        <taxon>Fungi</taxon>
        <taxon>Dikarya</taxon>
        <taxon>Basidiomycota</taxon>
        <taxon>Agaricomycotina</taxon>
        <taxon>Agaricomycetes</taxon>
        <taxon>Polyporales</taxon>
        <taxon>Cerrenaceae</taxon>
        <taxon>Somion</taxon>
    </lineage>
</organism>
<reference evidence="3" key="1">
    <citation type="submission" date="2024-04" db="EMBL/GenBank/DDBJ databases">
        <authorList>
            <person name="Shaw F."/>
            <person name="Minotto A."/>
        </authorList>
    </citation>
    <scope>NUCLEOTIDE SEQUENCE [LARGE SCALE GENOMIC DNA]</scope>
</reference>
<proteinExistence type="predicted"/>
<feature type="region of interest" description="Disordered" evidence="1">
    <location>
        <begin position="76"/>
        <end position="142"/>
    </location>
</feature>
<accession>A0ABP1D330</accession>
<evidence type="ECO:0000313" key="2">
    <source>
        <dbReference type="EMBL" id="CAL1701554.1"/>
    </source>
</evidence>
<dbReference type="PANTHER" id="PTHR28218:SF1">
    <property type="entry name" value="VPS4-ASSOCIATED PROTEIN 1"/>
    <property type="match status" value="1"/>
</dbReference>
<keyword evidence="3" id="KW-1185">Reference proteome</keyword>
<dbReference type="EMBL" id="OZ037945">
    <property type="protein sequence ID" value="CAL1701554.1"/>
    <property type="molecule type" value="Genomic_DNA"/>
</dbReference>
<evidence type="ECO:0008006" key="4">
    <source>
        <dbReference type="Google" id="ProtNLM"/>
    </source>
</evidence>
<dbReference type="Proteomes" id="UP001497453">
    <property type="component" value="Chromosome 2"/>
</dbReference>
<feature type="compositionally biased region" description="Low complexity" evidence="1">
    <location>
        <begin position="128"/>
        <end position="137"/>
    </location>
</feature>
<name>A0ABP1D330_9APHY</name>
<feature type="compositionally biased region" description="Basic and acidic residues" evidence="1">
    <location>
        <begin position="76"/>
        <end position="114"/>
    </location>
</feature>
<protein>
    <recommendedName>
        <fullName evidence="4">DUF1742-domain-containing protein</fullName>
    </recommendedName>
</protein>
<sequence length="182" mass="20243">MSFTNLYYKRAVGTPKACFVCYKPTTTVLATINTVDFIYTCDNHLTDPGFASQVGESQDGVDSGAKKLGLSAEEIAKVKEEWEERQRRKKEKEKEKEQGKEKEKSNNSSKEDIAKNSAPSQSPPPAAATPSTPSTPSHQRYTLHRDIFAIRLAEHRKRKQIAQAKALLPRLPGAPRGPLPSY</sequence>
<dbReference type="InterPro" id="IPR013640">
    <property type="entry name" value="Vfa1"/>
</dbReference>